<evidence type="ECO:0000313" key="2">
    <source>
        <dbReference type="Proteomes" id="UP000692954"/>
    </source>
</evidence>
<protein>
    <submittedName>
        <fullName evidence="1">Uncharacterized protein</fullName>
    </submittedName>
</protein>
<accession>A0A8S1RKT7</accession>
<keyword evidence="2" id="KW-1185">Reference proteome</keyword>
<name>A0A8S1RKT7_9CILI</name>
<sequence>MKSFYSENFSIEINLQFLIDDIIYEVRQSNLNFDIQQKCLKFQLLFVKKMAVFCQENHYDRDLFLKG</sequence>
<evidence type="ECO:0000313" key="1">
    <source>
        <dbReference type="EMBL" id="CAD8127902.1"/>
    </source>
</evidence>
<organism evidence="1 2">
    <name type="scientific">Paramecium sonneborni</name>
    <dbReference type="NCBI Taxonomy" id="65129"/>
    <lineage>
        <taxon>Eukaryota</taxon>
        <taxon>Sar</taxon>
        <taxon>Alveolata</taxon>
        <taxon>Ciliophora</taxon>
        <taxon>Intramacronucleata</taxon>
        <taxon>Oligohymenophorea</taxon>
        <taxon>Peniculida</taxon>
        <taxon>Parameciidae</taxon>
        <taxon>Paramecium</taxon>
    </lineage>
</organism>
<dbReference type="AlphaFoldDB" id="A0A8S1RKT7"/>
<dbReference type="EMBL" id="CAJJDN010000181">
    <property type="protein sequence ID" value="CAD8127902.1"/>
    <property type="molecule type" value="Genomic_DNA"/>
</dbReference>
<proteinExistence type="predicted"/>
<dbReference type="Proteomes" id="UP000692954">
    <property type="component" value="Unassembled WGS sequence"/>
</dbReference>
<reference evidence="1" key="1">
    <citation type="submission" date="2021-01" db="EMBL/GenBank/DDBJ databases">
        <authorList>
            <consortium name="Genoscope - CEA"/>
            <person name="William W."/>
        </authorList>
    </citation>
    <scope>NUCLEOTIDE SEQUENCE</scope>
</reference>
<gene>
    <name evidence="1" type="ORF">PSON_ATCC_30995.1.T1810029</name>
</gene>
<comment type="caution">
    <text evidence="1">The sequence shown here is derived from an EMBL/GenBank/DDBJ whole genome shotgun (WGS) entry which is preliminary data.</text>
</comment>